<accession>A0ABS4UYT4</accession>
<dbReference type="EMBL" id="JAGINT010000002">
    <property type="protein sequence ID" value="MBP2356805.1"/>
    <property type="molecule type" value="Genomic_DNA"/>
</dbReference>
<dbReference type="Proteomes" id="UP000755585">
    <property type="component" value="Unassembled WGS sequence"/>
</dbReference>
<organism evidence="1 2">
    <name type="scientific">Kribbella aluminosa</name>
    <dbReference type="NCBI Taxonomy" id="416017"/>
    <lineage>
        <taxon>Bacteria</taxon>
        <taxon>Bacillati</taxon>
        <taxon>Actinomycetota</taxon>
        <taxon>Actinomycetes</taxon>
        <taxon>Propionibacteriales</taxon>
        <taxon>Kribbellaceae</taxon>
        <taxon>Kribbella</taxon>
    </lineage>
</organism>
<name>A0ABS4UYT4_9ACTN</name>
<gene>
    <name evidence="1" type="ORF">JOF29_007915</name>
</gene>
<protein>
    <submittedName>
        <fullName evidence="1">Uncharacterized protein</fullName>
    </submittedName>
</protein>
<evidence type="ECO:0000313" key="1">
    <source>
        <dbReference type="EMBL" id="MBP2356805.1"/>
    </source>
</evidence>
<comment type="caution">
    <text evidence="1">The sequence shown here is derived from an EMBL/GenBank/DDBJ whole genome shotgun (WGS) entry which is preliminary data.</text>
</comment>
<proteinExistence type="predicted"/>
<reference evidence="1 2" key="1">
    <citation type="submission" date="2021-03" db="EMBL/GenBank/DDBJ databases">
        <title>Sequencing the genomes of 1000 actinobacteria strains.</title>
        <authorList>
            <person name="Klenk H.-P."/>
        </authorList>
    </citation>
    <scope>NUCLEOTIDE SEQUENCE [LARGE SCALE GENOMIC DNA]</scope>
    <source>
        <strain evidence="1 2">DSM 18824</strain>
    </source>
</reference>
<keyword evidence="2" id="KW-1185">Reference proteome</keyword>
<sequence>MTYRLHAVAARKLAEAIAKEPGESCRHCQGTAGACGTKWWLSGRRCCASCDHTPSPE</sequence>
<evidence type="ECO:0000313" key="2">
    <source>
        <dbReference type="Proteomes" id="UP000755585"/>
    </source>
</evidence>